<dbReference type="EMBL" id="JALJOT010000018">
    <property type="protein sequence ID" value="KAK9901235.1"/>
    <property type="molecule type" value="Genomic_DNA"/>
</dbReference>
<dbReference type="InterPro" id="IPR011009">
    <property type="entry name" value="Kinase-like_dom_sf"/>
</dbReference>
<evidence type="ECO:0000256" key="6">
    <source>
        <dbReference type="ARBA" id="ARBA00023146"/>
    </source>
</evidence>
<keyword evidence="5 9" id="KW-0648">Protein biosynthesis</keyword>
<dbReference type="PANTHER" id="PTHR46264:SF4">
    <property type="entry name" value="TYROSINE--TRNA LIGASE, CYTOPLASMIC"/>
    <property type="match status" value="1"/>
</dbReference>
<evidence type="ECO:0000256" key="1">
    <source>
        <dbReference type="ARBA" id="ARBA00013160"/>
    </source>
</evidence>
<feature type="region of interest" description="Disordered" evidence="10">
    <location>
        <begin position="1"/>
        <end position="22"/>
    </location>
</feature>
<comment type="catalytic activity">
    <reaction evidence="8">
        <text>tRNA(Tyr) + L-tyrosine + ATP = L-tyrosyl-tRNA(Tyr) + AMP + diphosphate + H(+)</text>
        <dbReference type="Rhea" id="RHEA:10220"/>
        <dbReference type="Rhea" id="RHEA-COMP:9706"/>
        <dbReference type="Rhea" id="RHEA-COMP:9707"/>
        <dbReference type="ChEBI" id="CHEBI:15378"/>
        <dbReference type="ChEBI" id="CHEBI:30616"/>
        <dbReference type="ChEBI" id="CHEBI:33019"/>
        <dbReference type="ChEBI" id="CHEBI:58315"/>
        <dbReference type="ChEBI" id="CHEBI:78442"/>
        <dbReference type="ChEBI" id="CHEBI:78536"/>
        <dbReference type="ChEBI" id="CHEBI:456215"/>
        <dbReference type="EC" id="6.1.1.1"/>
    </reaction>
</comment>
<dbReference type="PROSITE" id="PS50011">
    <property type="entry name" value="PROTEIN_KINASE_DOM"/>
    <property type="match status" value="1"/>
</dbReference>
<comment type="caution">
    <text evidence="12">The sequence shown here is derived from an EMBL/GenBank/DDBJ whole genome shotgun (WGS) entry which is preliminary data.</text>
</comment>
<reference evidence="12 13" key="1">
    <citation type="journal article" date="2024" name="Nat. Commun.">
        <title>Phylogenomics reveals the evolutionary origins of lichenization in chlorophyte algae.</title>
        <authorList>
            <person name="Puginier C."/>
            <person name="Libourel C."/>
            <person name="Otte J."/>
            <person name="Skaloud P."/>
            <person name="Haon M."/>
            <person name="Grisel S."/>
            <person name="Petersen M."/>
            <person name="Berrin J.G."/>
            <person name="Delaux P.M."/>
            <person name="Dal Grande F."/>
            <person name="Keller J."/>
        </authorList>
    </citation>
    <scope>NUCLEOTIDE SEQUENCE [LARGE SCALE GENOMIC DNA]</scope>
    <source>
        <strain evidence="12 13">SAG 216-7</strain>
    </source>
</reference>
<evidence type="ECO:0000256" key="3">
    <source>
        <dbReference type="ARBA" id="ARBA00022741"/>
    </source>
</evidence>
<organism evidence="12 13">
    <name type="scientific">Coccomyxa subellipsoidea</name>
    <dbReference type="NCBI Taxonomy" id="248742"/>
    <lineage>
        <taxon>Eukaryota</taxon>
        <taxon>Viridiplantae</taxon>
        <taxon>Chlorophyta</taxon>
        <taxon>core chlorophytes</taxon>
        <taxon>Trebouxiophyceae</taxon>
        <taxon>Trebouxiophyceae incertae sedis</taxon>
        <taxon>Coccomyxaceae</taxon>
        <taxon>Coccomyxa</taxon>
    </lineage>
</organism>
<dbReference type="PANTHER" id="PTHR46264">
    <property type="entry name" value="TYROSINE-TRNA LIGASE"/>
    <property type="match status" value="1"/>
</dbReference>
<evidence type="ECO:0000313" key="12">
    <source>
        <dbReference type="EMBL" id="KAK9901235.1"/>
    </source>
</evidence>
<dbReference type="InterPro" id="IPR002305">
    <property type="entry name" value="aa-tRNA-synth_Ic"/>
</dbReference>
<gene>
    <name evidence="12" type="ORF">WJX75_001693</name>
</gene>
<protein>
    <recommendedName>
        <fullName evidence="1">tyrosine--tRNA ligase</fullName>
        <ecNumber evidence="1">6.1.1.1</ecNumber>
    </recommendedName>
    <alternativeName>
        <fullName evidence="7">Tyrosyl-tRNA synthetase</fullName>
    </alternativeName>
</protein>
<keyword evidence="2 9" id="KW-0436">Ligase</keyword>
<feature type="domain" description="Protein kinase" evidence="11">
    <location>
        <begin position="1"/>
        <end position="238"/>
    </location>
</feature>
<dbReference type="InterPro" id="IPR050489">
    <property type="entry name" value="Tyr-tRNA_synthase"/>
</dbReference>
<keyword evidence="6 9" id="KW-0030">Aminoacyl-tRNA synthetase</keyword>
<dbReference type="SUPFAM" id="SSF52374">
    <property type="entry name" value="Nucleotidylyl transferase"/>
    <property type="match status" value="1"/>
</dbReference>
<keyword evidence="3 9" id="KW-0547">Nucleotide-binding</keyword>
<evidence type="ECO:0000256" key="2">
    <source>
        <dbReference type="ARBA" id="ARBA00022598"/>
    </source>
</evidence>
<dbReference type="InterPro" id="IPR000719">
    <property type="entry name" value="Prot_kinase_dom"/>
</dbReference>
<keyword evidence="4 9" id="KW-0067">ATP-binding</keyword>
<dbReference type="Proteomes" id="UP001491310">
    <property type="component" value="Unassembled WGS sequence"/>
</dbReference>
<accession>A0ABR2YAS7</accession>
<proteinExistence type="inferred from homology"/>
<dbReference type="EC" id="6.1.1.1" evidence="1"/>
<evidence type="ECO:0000256" key="7">
    <source>
        <dbReference type="ARBA" id="ARBA00033323"/>
    </source>
</evidence>
<dbReference type="SUPFAM" id="SSF56112">
    <property type="entry name" value="Protein kinase-like (PK-like)"/>
    <property type="match status" value="1"/>
</dbReference>
<dbReference type="InterPro" id="IPR014729">
    <property type="entry name" value="Rossmann-like_a/b/a_fold"/>
</dbReference>
<keyword evidence="13" id="KW-1185">Reference proteome</keyword>
<evidence type="ECO:0000256" key="4">
    <source>
        <dbReference type="ARBA" id="ARBA00022840"/>
    </source>
</evidence>
<evidence type="ECO:0000313" key="13">
    <source>
        <dbReference type="Proteomes" id="UP001491310"/>
    </source>
</evidence>
<evidence type="ECO:0000256" key="8">
    <source>
        <dbReference type="ARBA" id="ARBA00048248"/>
    </source>
</evidence>
<evidence type="ECO:0000256" key="5">
    <source>
        <dbReference type="ARBA" id="ARBA00022917"/>
    </source>
</evidence>
<evidence type="ECO:0000256" key="9">
    <source>
        <dbReference type="RuleBase" id="RU363036"/>
    </source>
</evidence>
<comment type="similarity">
    <text evidence="9">Belongs to the class-I aminoacyl-tRNA synthetase family.</text>
</comment>
<dbReference type="Gene3D" id="1.10.510.10">
    <property type="entry name" value="Transferase(Phosphotransferase) domain 1"/>
    <property type="match status" value="1"/>
</dbReference>
<evidence type="ECO:0000256" key="10">
    <source>
        <dbReference type="SAM" id="MobiDB-lite"/>
    </source>
</evidence>
<dbReference type="Gene3D" id="3.40.50.620">
    <property type="entry name" value="HUPs"/>
    <property type="match status" value="2"/>
</dbReference>
<dbReference type="Pfam" id="PF00579">
    <property type="entry name" value="tRNA-synt_1b"/>
    <property type="match status" value="1"/>
</dbReference>
<sequence length="523" mass="57869">MHCRKRRLRGNSQLKESPGPGCDTVGKISDTVNLIDVNRNMHAAVDMQNCAHLKPAVQGLYGTAAMALKALHAAGVLHPDIKPDAMLLLHEGQHLLLSDFDVSSLSSTTAKDDPLCPTLEQRHAHTGAPAHRSPFLDKLLLSNRWLVECQMRDGWLSLGLAFADVCGFPIADKRRALEALMLTLDERLELACSVGSDNIQLEELRYLLDQISNPIAYDGFEPSGRMDIEQGVLKALRIKNLTKCGMTTKFWVGDDCARSKGAKKMQAAARLFQEIWKAVGMEGIGTQVYFVSACEEIDKTPLEYNALWLDVARSSTLKSVGTRGDDMSSEVAHLCKQCAHAFFLQADICLLPNDERTERVRVLARDFCAKRDGQKEPIFLTHPMLPGLLQGQSRIVKGEPNSAIYMDDSKQDVERKVKKAFCPLHDQGFGVHENPCLAYITSLVLPWTGRFTVTFAKDGGRQKEYVDAAEVEADYLSGALHPSDMKPALAAALNAILQPVRDYFATDAEAKRLQQEVKALKLK</sequence>
<evidence type="ECO:0000259" key="11">
    <source>
        <dbReference type="PROSITE" id="PS50011"/>
    </source>
</evidence>
<name>A0ABR2YAS7_9CHLO</name>